<gene>
    <name evidence="1" type="ORF">M378DRAFT_172292</name>
</gene>
<proteinExistence type="predicted"/>
<keyword evidence="2" id="KW-1185">Reference proteome</keyword>
<dbReference type="EMBL" id="KN818391">
    <property type="protein sequence ID" value="KIL56927.1"/>
    <property type="molecule type" value="Genomic_DNA"/>
</dbReference>
<evidence type="ECO:0000313" key="2">
    <source>
        <dbReference type="Proteomes" id="UP000054549"/>
    </source>
</evidence>
<dbReference type="AlphaFoldDB" id="A0A0C2W704"/>
<protein>
    <recommendedName>
        <fullName evidence="3">Glycosyltransferase family 25 protein</fullName>
    </recommendedName>
</protein>
<evidence type="ECO:0008006" key="3">
    <source>
        <dbReference type="Google" id="ProtNLM"/>
    </source>
</evidence>
<organism evidence="1 2">
    <name type="scientific">Amanita muscaria (strain Koide BX008)</name>
    <dbReference type="NCBI Taxonomy" id="946122"/>
    <lineage>
        <taxon>Eukaryota</taxon>
        <taxon>Fungi</taxon>
        <taxon>Dikarya</taxon>
        <taxon>Basidiomycota</taxon>
        <taxon>Agaricomycotina</taxon>
        <taxon>Agaricomycetes</taxon>
        <taxon>Agaricomycetidae</taxon>
        <taxon>Agaricales</taxon>
        <taxon>Pluteineae</taxon>
        <taxon>Amanitaceae</taxon>
        <taxon>Amanita</taxon>
    </lineage>
</organism>
<sequence length="262" mass="29572">MATLPTRRFVVPAIVLVLLYSLLSKLLIGSMTPVSWQLVTYTPNQLDQLALSDDSGGSTPSSTTLGVFSKIYVVSLLHRTERREQMDRLRTALGLEWTYFPAVSSDNEVVHAVMQSVRKIREECLENDCAQAFTWPDEIDYLAASPLDLWNSDFLNSTDIPNLSKAWLENPPSSSLICATRNFTFTKNTTQVKPHWLLTPARTACWHSHLSVIHLVANEERLDPKSSVLVLEDDVDMESDIQSQLSALWPLLPREWDIVFLG</sequence>
<evidence type="ECO:0000313" key="1">
    <source>
        <dbReference type="EMBL" id="KIL56927.1"/>
    </source>
</evidence>
<dbReference type="STRING" id="946122.A0A0C2W704"/>
<dbReference type="HOGENOM" id="CLU_040950_1_0_1"/>
<name>A0A0C2W704_AMAMK</name>
<dbReference type="Proteomes" id="UP000054549">
    <property type="component" value="Unassembled WGS sequence"/>
</dbReference>
<dbReference type="OrthoDB" id="47375at2759"/>
<dbReference type="InParanoid" id="A0A0C2W704"/>
<reference evidence="1 2" key="1">
    <citation type="submission" date="2014-04" db="EMBL/GenBank/DDBJ databases">
        <title>Evolutionary Origins and Diversification of the Mycorrhizal Mutualists.</title>
        <authorList>
            <consortium name="DOE Joint Genome Institute"/>
            <consortium name="Mycorrhizal Genomics Consortium"/>
            <person name="Kohler A."/>
            <person name="Kuo A."/>
            <person name="Nagy L.G."/>
            <person name="Floudas D."/>
            <person name="Copeland A."/>
            <person name="Barry K.W."/>
            <person name="Cichocki N."/>
            <person name="Veneault-Fourrey C."/>
            <person name="LaButti K."/>
            <person name="Lindquist E.A."/>
            <person name="Lipzen A."/>
            <person name="Lundell T."/>
            <person name="Morin E."/>
            <person name="Murat C."/>
            <person name="Riley R."/>
            <person name="Ohm R."/>
            <person name="Sun H."/>
            <person name="Tunlid A."/>
            <person name="Henrissat B."/>
            <person name="Grigoriev I.V."/>
            <person name="Hibbett D.S."/>
            <person name="Martin F."/>
        </authorList>
    </citation>
    <scope>NUCLEOTIDE SEQUENCE [LARGE SCALE GENOMIC DNA]</scope>
    <source>
        <strain evidence="1 2">Koide BX008</strain>
    </source>
</reference>
<accession>A0A0C2W704</accession>